<dbReference type="Proteomes" id="UP000507245">
    <property type="component" value="Unassembled WGS sequence"/>
</dbReference>
<proteinExistence type="predicted"/>
<dbReference type="EMBL" id="CAEKKB010000008">
    <property type="protein sequence ID" value="CAB4320187.1"/>
    <property type="molecule type" value="Genomic_DNA"/>
</dbReference>
<protein>
    <submittedName>
        <fullName evidence="1">Uncharacterized protein</fullName>
    </submittedName>
</protein>
<evidence type="ECO:0000313" key="1">
    <source>
        <dbReference type="EMBL" id="CAB4320187.1"/>
    </source>
</evidence>
<dbReference type="AlphaFoldDB" id="A0A6J5Y712"/>
<reference evidence="2" key="1">
    <citation type="journal article" date="2020" name="Genome Biol.">
        <title>Gamete binning: chromosome-level and haplotype-resolved genome assembly enabled by high-throughput single-cell sequencing of gamete genomes.</title>
        <authorList>
            <person name="Campoy J.A."/>
            <person name="Sun H."/>
            <person name="Goel M."/>
            <person name="Jiao W.-B."/>
            <person name="Folz-Donahue K."/>
            <person name="Wang N."/>
            <person name="Rubio M."/>
            <person name="Liu C."/>
            <person name="Kukat C."/>
            <person name="Ruiz D."/>
            <person name="Huettel B."/>
            <person name="Schneeberger K."/>
        </authorList>
    </citation>
    <scope>NUCLEOTIDE SEQUENCE [LARGE SCALE GENOMIC DNA]</scope>
    <source>
        <strain evidence="2">cv. Rojo Pasion</strain>
    </source>
</reference>
<accession>A0A6J5Y712</accession>
<name>A0A6J5Y712_PRUAR</name>
<evidence type="ECO:0000313" key="2">
    <source>
        <dbReference type="Proteomes" id="UP000507245"/>
    </source>
</evidence>
<sequence>MAFYNCSLLGYMLACIFLLIDLNVSLTARPFLQTQPSDMPFIPSMPALGSIVQPIATLIGNVTARIKFPPQQALQSTTSSNTNLASLPTLTTINTPNIVVREVNSAPPPLPTALLSNLPFRHIMPTIPGWKRAHSNTPSSTSHP</sequence>
<gene>
    <name evidence="1" type="ORF">ORAREDHAP_LOCUS48805</name>
</gene>
<keyword evidence="2" id="KW-1185">Reference proteome</keyword>
<organism evidence="1 2">
    <name type="scientific">Prunus armeniaca</name>
    <name type="common">Apricot</name>
    <name type="synonym">Armeniaca vulgaris</name>
    <dbReference type="NCBI Taxonomy" id="36596"/>
    <lineage>
        <taxon>Eukaryota</taxon>
        <taxon>Viridiplantae</taxon>
        <taxon>Streptophyta</taxon>
        <taxon>Embryophyta</taxon>
        <taxon>Tracheophyta</taxon>
        <taxon>Spermatophyta</taxon>
        <taxon>Magnoliopsida</taxon>
        <taxon>eudicotyledons</taxon>
        <taxon>Gunneridae</taxon>
        <taxon>Pentapetalae</taxon>
        <taxon>rosids</taxon>
        <taxon>fabids</taxon>
        <taxon>Rosales</taxon>
        <taxon>Rosaceae</taxon>
        <taxon>Amygdaloideae</taxon>
        <taxon>Amygdaleae</taxon>
        <taxon>Prunus</taxon>
    </lineage>
</organism>